<organism evidence="2 3">
    <name type="scientific">Arsenicitalea aurantiaca</name>
    <dbReference type="NCBI Taxonomy" id="1783274"/>
    <lineage>
        <taxon>Bacteria</taxon>
        <taxon>Pseudomonadati</taxon>
        <taxon>Pseudomonadota</taxon>
        <taxon>Alphaproteobacteria</taxon>
        <taxon>Hyphomicrobiales</taxon>
        <taxon>Devosiaceae</taxon>
        <taxon>Arsenicitalea</taxon>
    </lineage>
</organism>
<evidence type="ECO:0000256" key="1">
    <source>
        <dbReference type="SAM" id="Phobius"/>
    </source>
</evidence>
<feature type="transmembrane region" description="Helical" evidence="1">
    <location>
        <begin position="21"/>
        <end position="39"/>
    </location>
</feature>
<dbReference type="OrthoDB" id="9808190at2"/>
<dbReference type="InterPro" id="IPR019253">
    <property type="entry name" value="DUF2244_TM"/>
</dbReference>
<dbReference type="EMBL" id="RZNJ01000004">
    <property type="protein sequence ID" value="RUT30166.1"/>
    <property type="molecule type" value="Genomic_DNA"/>
</dbReference>
<keyword evidence="1" id="KW-0472">Membrane</keyword>
<protein>
    <submittedName>
        <fullName evidence="2">DUF2244 domain-containing protein</fullName>
    </submittedName>
</protein>
<reference evidence="2 3" key="1">
    <citation type="journal article" date="2016" name="Int. J. Syst. Evol. Microbiol.">
        <title>Arsenicitalea aurantiaca gen. nov., sp. nov., a new member of the family Hyphomicrobiaceae, isolated from high-arsenic sediment.</title>
        <authorList>
            <person name="Mu Y."/>
            <person name="Zhou L."/>
            <person name="Zeng X.C."/>
            <person name="Liu L."/>
            <person name="Pan Y."/>
            <person name="Chen X."/>
            <person name="Wang J."/>
            <person name="Li S."/>
            <person name="Li W.J."/>
            <person name="Wang Y."/>
        </authorList>
    </citation>
    <scope>NUCLEOTIDE SEQUENCE [LARGE SCALE GENOMIC DNA]</scope>
    <source>
        <strain evidence="2 3">42-50</strain>
    </source>
</reference>
<keyword evidence="3" id="KW-1185">Reference proteome</keyword>
<keyword evidence="1" id="KW-1133">Transmembrane helix</keyword>
<dbReference type="Proteomes" id="UP000281547">
    <property type="component" value="Unassembled WGS sequence"/>
</dbReference>
<evidence type="ECO:0000313" key="2">
    <source>
        <dbReference type="EMBL" id="RUT30166.1"/>
    </source>
</evidence>
<gene>
    <name evidence="2" type="ORF">EMQ25_12670</name>
</gene>
<name>A0A433X7W6_9HYPH</name>
<accession>A0A433X7W6</accession>
<dbReference type="AlphaFoldDB" id="A0A433X7W6"/>
<dbReference type="InterPro" id="IPR016990">
    <property type="entry name" value="UCP032162_TM"/>
</dbReference>
<keyword evidence="1" id="KW-0812">Transmembrane</keyword>
<sequence>MQAEPIFAATLTPHNALSATGLRNVMIVFAGLAALPSLIFFQLGAWPILGFMGLDILLVWWALSASRRAGRRFEEVTLWSDALEIRQVSAAGAENHERFNPFYVRLVIERDYDERTTALRLRTRERELEIGAFLNPEDKASFAKVFGSALRKARG</sequence>
<dbReference type="RefSeq" id="WP_127188947.1">
    <property type="nucleotide sequence ID" value="NZ_RZNJ01000004.1"/>
</dbReference>
<evidence type="ECO:0000313" key="3">
    <source>
        <dbReference type="Proteomes" id="UP000281547"/>
    </source>
</evidence>
<feature type="transmembrane region" description="Helical" evidence="1">
    <location>
        <begin position="45"/>
        <end position="63"/>
    </location>
</feature>
<dbReference type="PIRSF" id="PIRSF032162">
    <property type="entry name" value="UCP032162_imp"/>
    <property type="match status" value="1"/>
</dbReference>
<comment type="caution">
    <text evidence="2">The sequence shown here is derived from an EMBL/GenBank/DDBJ whole genome shotgun (WGS) entry which is preliminary data.</text>
</comment>
<dbReference type="Pfam" id="PF10003">
    <property type="entry name" value="DUF2244"/>
    <property type="match status" value="1"/>
</dbReference>
<proteinExistence type="predicted"/>